<dbReference type="VEuPathDB" id="MicrosporidiaDB:M153_8800001000"/>
<dbReference type="EMBL" id="LGUB01000335">
    <property type="protein sequence ID" value="KRH93442.1"/>
    <property type="molecule type" value="Genomic_DNA"/>
</dbReference>
<comment type="caution">
    <text evidence="2">The sequence shown here is derived from an EMBL/GenBank/DDBJ whole genome shotgun (WGS) entry which is preliminary data.</text>
</comment>
<gene>
    <name evidence="2" type="ORF">M153_8800001000</name>
</gene>
<protein>
    <submittedName>
        <fullName evidence="2">Uncharacterized protein</fullName>
    </submittedName>
</protein>
<evidence type="ECO:0000256" key="1">
    <source>
        <dbReference type="SAM" id="MobiDB-lite"/>
    </source>
</evidence>
<name>A0A0R0LVQ4_9MICR</name>
<keyword evidence="3" id="KW-1185">Reference proteome</keyword>
<feature type="region of interest" description="Disordered" evidence="1">
    <location>
        <begin position="221"/>
        <end position="302"/>
    </location>
</feature>
<accession>A0A0R0LVQ4</accession>
<feature type="compositionally biased region" description="Basic and acidic residues" evidence="1">
    <location>
        <begin position="265"/>
        <end position="292"/>
    </location>
</feature>
<proteinExistence type="predicted"/>
<evidence type="ECO:0000313" key="2">
    <source>
        <dbReference type="EMBL" id="KRH93442.1"/>
    </source>
</evidence>
<sequence length="544" mass="64009">MKAIAPSRKTMSVTKYLKDKKTQKNKKKEVDALLSHNTHRNLCNVKFEEITVNIKEIAVPDLHFLKTTLALPLELVVVHQPSPFLLLLEFENRDWPKDPEEIKNVKTALLVETYKKICGMNDKKNLKPCGIKNDRFWLEYYNITYTVMVYHQEAVLYLNGNLNVKLLEEDYCFYNSKKICEGEQIPQQPYPLVLEDIFSDEEVLEQAREFYESYPDGAYYPDLKKVNHNTGPSRRDISTKNSEEEVQMVQKPEVEKKVEKKPKKKNDEPKELDKAEIKRLKRPDESNKIRDSDEFEENFNNQPKIKKQDTIFEHINPLNVLNRFKFMSDDKRTAIANFIHVLDAHGFQPEIVPNLDGKSAEEIFYKMLAKVTGGFYHNRFDRKLIFGQHKTVERSRIEDENGIYLRLPEQPYVNTEFNPILSRLSILCEKILKNLKKNVPLKSCLKPSLDDFDFVLSWDKLPDLEIKSKFKFIGTGQLTWHEKEFHKNIIFSDKSTLEFMSGFAHFLPSNYHKIMMVKIIMAHRRDFVLSMLVCKGNFQYIYSK</sequence>
<evidence type="ECO:0000313" key="3">
    <source>
        <dbReference type="Proteomes" id="UP000051530"/>
    </source>
</evidence>
<organism evidence="2 3">
    <name type="scientific">Pseudoloma neurophilia</name>
    <dbReference type="NCBI Taxonomy" id="146866"/>
    <lineage>
        <taxon>Eukaryota</taxon>
        <taxon>Fungi</taxon>
        <taxon>Fungi incertae sedis</taxon>
        <taxon>Microsporidia</taxon>
        <taxon>Pseudoloma</taxon>
    </lineage>
</organism>
<dbReference type="Proteomes" id="UP000051530">
    <property type="component" value="Unassembled WGS sequence"/>
</dbReference>
<feature type="compositionally biased region" description="Basic and acidic residues" evidence="1">
    <location>
        <begin position="233"/>
        <end position="243"/>
    </location>
</feature>
<reference evidence="2 3" key="1">
    <citation type="submission" date="2015-07" db="EMBL/GenBank/DDBJ databases">
        <title>The genome of Pseudoloma neurophilia, a relevant intracellular parasite of the zebrafish.</title>
        <authorList>
            <person name="Ndikumana S."/>
            <person name="Pelin A."/>
            <person name="Sanders J."/>
            <person name="Corradi N."/>
        </authorList>
    </citation>
    <scope>NUCLEOTIDE SEQUENCE [LARGE SCALE GENOMIC DNA]</scope>
    <source>
        <strain evidence="2 3">MK1</strain>
    </source>
</reference>
<dbReference type="AlphaFoldDB" id="A0A0R0LVQ4"/>